<name>A4CGC0_ROBBH</name>
<dbReference type="Proteomes" id="UP000009049">
    <property type="component" value="Chromosome"/>
</dbReference>
<feature type="chain" id="PRO_5002667337" evidence="1">
    <location>
        <begin position="27"/>
        <end position="196"/>
    </location>
</feature>
<keyword evidence="1" id="KW-0732">Signal</keyword>
<keyword evidence="3" id="KW-1185">Reference proteome</keyword>
<evidence type="ECO:0000313" key="2">
    <source>
        <dbReference type="EMBL" id="EAR15978.1"/>
    </source>
</evidence>
<dbReference type="EMBL" id="CP001712">
    <property type="protein sequence ID" value="EAR15978.1"/>
    <property type="molecule type" value="Genomic_DNA"/>
</dbReference>
<evidence type="ECO:0000313" key="3">
    <source>
        <dbReference type="Proteomes" id="UP000009049"/>
    </source>
</evidence>
<proteinExistence type="predicted"/>
<dbReference type="HOGENOM" id="CLU_1389301_0_0_10"/>
<dbReference type="KEGG" id="rbi:RB2501_03750"/>
<sequence>MQQLMTPTRLCFALLLLLFLPLPGLAQPSVPAGGIPHAGATTGEDAAVAESVAVTAVEIPEHIGAIVDSLALVNEIHGSYVGFSGATTRQYEHFIQLSQLACPEELLLFTSHENAVVRAYAFWALARQQYEGLEKVLLEHARDEALVREVQGGMVTTVPLIDFMQWVVDPDLLDTESKKLDTDVFRQISEIRFSDR</sequence>
<gene>
    <name evidence="2" type="ordered locus">RB2501_03750</name>
</gene>
<dbReference type="AlphaFoldDB" id="A4CGC0"/>
<organism evidence="2 3">
    <name type="scientific">Robiginitalea biformata (strain ATCC BAA-864 / DSM 15991 / KCTC 12146 / HTCC2501)</name>
    <dbReference type="NCBI Taxonomy" id="313596"/>
    <lineage>
        <taxon>Bacteria</taxon>
        <taxon>Pseudomonadati</taxon>
        <taxon>Bacteroidota</taxon>
        <taxon>Flavobacteriia</taxon>
        <taxon>Flavobacteriales</taxon>
        <taxon>Flavobacteriaceae</taxon>
        <taxon>Robiginitalea</taxon>
    </lineage>
</organism>
<evidence type="ECO:0000256" key="1">
    <source>
        <dbReference type="SAM" id="SignalP"/>
    </source>
</evidence>
<feature type="signal peptide" evidence="1">
    <location>
        <begin position="1"/>
        <end position="26"/>
    </location>
</feature>
<protein>
    <submittedName>
        <fullName evidence="2">Uncharacterized protein</fullName>
    </submittedName>
</protein>
<accession>A4CGC0</accession>
<reference evidence="2 3" key="1">
    <citation type="journal article" date="2009" name="J. Bacteriol.">
        <title>Complete genome sequence of Robiginitalea biformata HTCC2501.</title>
        <authorList>
            <person name="Oh H.M."/>
            <person name="Giovannoni S.J."/>
            <person name="Lee K."/>
            <person name="Ferriera S."/>
            <person name="Johnson J."/>
            <person name="Cho J.C."/>
        </authorList>
    </citation>
    <scope>NUCLEOTIDE SEQUENCE [LARGE SCALE GENOMIC DNA]</scope>
    <source>
        <strain evidence="3">ATCC BAA-864 / HTCC2501 / KCTC 12146</strain>
    </source>
</reference>
<dbReference type="STRING" id="313596.RB2501_03750"/>